<evidence type="ECO:0000313" key="2">
    <source>
        <dbReference type="EMBL" id="RAZ77656.1"/>
    </source>
</evidence>
<sequence length="72" mass="8759">MAERVDMSFRNKEVKMWFIIMVPIFIIGSIAMLTNEPASRYLPFLILMAGFATYYIWRYRYRRRKKKTGNKQ</sequence>
<feature type="transmembrane region" description="Helical" evidence="1">
    <location>
        <begin position="40"/>
        <end position="57"/>
    </location>
</feature>
<keyword evidence="1" id="KW-0812">Transmembrane</keyword>
<protein>
    <submittedName>
        <fullName evidence="2">Uncharacterized protein</fullName>
    </submittedName>
</protein>
<gene>
    <name evidence="2" type="ORF">DP120_09235</name>
</gene>
<organism evidence="2 3">
    <name type="scientific">Planococcus halotolerans</name>
    <dbReference type="NCBI Taxonomy" id="2233542"/>
    <lineage>
        <taxon>Bacteria</taxon>
        <taxon>Bacillati</taxon>
        <taxon>Bacillota</taxon>
        <taxon>Bacilli</taxon>
        <taxon>Bacillales</taxon>
        <taxon>Caryophanaceae</taxon>
        <taxon>Planococcus</taxon>
    </lineage>
</organism>
<evidence type="ECO:0000256" key="1">
    <source>
        <dbReference type="SAM" id="Phobius"/>
    </source>
</evidence>
<comment type="caution">
    <text evidence="2">The sequence shown here is derived from an EMBL/GenBank/DDBJ whole genome shotgun (WGS) entry which is preliminary data.</text>
</comment>
<accession>A0A365KWU5</accession>
<dbReference type="EMBL" id="QLZR01000003">
    <property type="protein sequence ID" value="RAZ77656.1"/>
    <property type="molecule type" value="Genomic_DNA"/>
</dbReference>
<keyword evidence="1" id="KW-0472">Membrane</keyword>
<feature type="transmembrane region" description="Helical" evidence="1">
    <location>
        <begin position="16"/>
        <end position="34"/>
    </location>
</feature>
<reference evidence="2 3" key="1">
    <citation type="submission" date="2018-06" db="EMBL/GenBank/DDBJ databases">
        <title>The draft genome sequences of strains SCU63 and S1.</title>
        <authorList>
            <person name="Gan L."/>
        </authorList>
    </citation>
    <scope>NUCLEOTIDE SEQUENCE [LARGE SCALE GENOMIC DNA]</scope>
    <source>
        <strain evidence="2 3">SCU63</strain>
    </source>
</reference>
<keyword evidence="3" id="KW-1185">Reference proteome</keyword>
<name>A0A365KWU5_9BACL</name>
<dbReference type="AlphaFoldDB" id="A0A365KWU5"/>
<proteinExistence type="predicted"/>
<evidence type="ECO:0000313" key="3">
    <source>
        <dbReference type="Proteomes" id="UP000251002"/>
    </source>
</evidence>
<keyword evidence="1" id="KW-1133">Transmembrane helix</keyword>
<dbReference type="Proteomes" id="UP000251002">
    <property type="component" value="Unassembled WGS sequence"/>
</dbReference>